<name>A0A3E0DMB3_9GAMM</name>
<gene>
    <name evidence="3" type="ORF">DFP81_106112</name>
</gene>
<keyword evidence="2" id="KW-0378">Hydrolase</keyword>
<organism evidence="3 4">
    <name type="scientific">Marinomonas pollencensis</name>
    <dbReference type="NCBI Taxonomy" id="491954"/>
    <lineage>
        <taxon>Bacteria</taxon>
        <taxon>Pseudomonadati</taxon>
        <taxon>Pseudomonadota</taxon>
        <taxon>Gammaproteobacteria</taxon>
        <taxon>Oceanospirillales</taxon>
        <taxon>Oceanospirillaceae</taxon>
        <taxon>Marinomonas</taxon>
    </lineage>
</organism>
<evidence type="ECO:0000256" key="2">
    <source>
        <dbReference type="ARBA" id="ARBA00022801"/>
    </source>
</evidence>
<evidence type="ECO:0000313" key="3">
    <source>
        <dbReference type="EMBL" id="REG83252.1"/>
    </source>
</evidence>
<evidence type="ECO:0000313" key="4">
    <source>
        <dbReference type="Proteomes" id="UP000256542"/>
    </source>
</evidence>
<dbReference type="AlphaFoldDB" id="A0A3E0DMB3"/>
<protein>
    <submittedName>
        <fullName evidence="3">CheC inhibitor of MCP methylation</fullName>
    </submittedName>
</protein>
<dbReference type="Proteomes" id="UP000256542">
    <property type="component" value="Unassembled WGS sequence"/>
</dbReference>
<dbReference type="InterPro" id="IPR050992">
    <property type="entry name" value="CheZ_family_phosphatases"/>
</dbReference>
<dbReference type="Gene3D" id="3.40.1550.10">
    <property type="entry name" value="CheC-like"/>
    <property type="match status" value="1"/>
</dbReference>
<keyword evidence="4" id="KW-1185">Reference proteome</keyword>
<dbReference type="CDD" id="cd17910">
    <property type="entry name" value="CheC_ClassII"/>
    <property type="match status" value="1"/>
</dbReference>
<dbReference type="EMBL" id="QUNG01000006">
    <property type="protein sequence ID" value="REG83252.1"/>
    <property type="molecule type" value="Genomic_DNA"/>
</dbReference>
<dbReference type="OrthoDB" id="274823at2"/>
<sequence>MEAFLTDDEFDLMVELVNIGVGKSASALSQLAGEEVLLSVPALEFLTLADATSVFEERLPALLTGVSQEFSGFFSGKAALLFPESRSLDLVNVMLGGDDFDGEIDAELEEEALSELGNILLNNCLSTLSNILNKSLATQLPHTFHAKPAGLISQLLSEEKDETIIMLLKVDFSLKSRNLSGHLVFVIDFSENGTFKKTLQDYLKSLEAA</sequence>
<reference evidence="3 4" key="1">
    <citation type="submission" date="2018-08" db="EMBL/GenBank/DDBJ databases">
        <title>Genomic Encyclopedia of Type Strains, Phase III (KMG-III): the genomes of soil and plant-associated and newly described type strains.</title>
        <authorList>
            <person name="Whitman W."/>
        </authorList>
    </citation>
    <scope>NUCLEOTIDE SEQUENCE [LARGE SCALE GENOMIC DNA]</scope>
    <source>
        <strain evidence="3 4">CECT 7375</strain>
    </source>
</reference>
<accession>A0A3E0DMB3</accession>
<dbReference type="InterPro" id="IPR028976">
    <property type="entry name" value="CheC-like_sf"/>
</dbReference>
<proteinExistence type="predicted"/>
<dbReference type="GO" id="GO:0006935">
    <property type="term" value="P:chemotaxis"/>
    <property type="evidence" value="ECO:0007669"/>
    <property type="project" value="UniProtKB-KW"/>
</dbReference>
<dbReference type="PANTHER" id="PTHR43693">
    <property type="entry name" value="PROTEIN PHOSPHATASE CHEZ"/>
    <property type="match status" value="1"/>
</dbReference>
<evidence type="ECO:0000256" key="1">
    <source>
        <dbReference type="ARBA" id="ARBA00022500"/>
    </source>
</evidence>
<dbReference type="GO" id="GO:0016787">
    <property type="term" value="F:hydrolase activity"/>
    <property type="evidence" value="ECO:0007669"/>
    <property type="project" value="UniProtKB-KW"/>
</dbReference>
<dbReference type="SUPFAM" id="SSF103039">
    <property type="entry name" value="CheC-like"/>
    <property type="match status" value="1"/>
</dbReference>
<dbReference type="RefSeq" id="WP_115897733.1">
    <property type="nucleotide sequence ID" value="NZ_QUNG01000006.1"/>
</dbReference>
<dbReference type="PANTHER" id="PTHR43693:SF1">
    <property type="entry name" value="PROTEIN PHOSPHATASE CHEZ"/>
    <property type="match status" value="1"/>
</dbReference>
<comment type="caution">
    <text evidence="3">The sequence shown here is derived from an EMBL/GenBank/DDBJ whole genome shotgun (WGS) entry which is preliminary data.</text>
</comment>
<keyword evidence="1" id="KW-0145">Chemotaxis</keyword>